<dbReference type="HAMAP" id="MF_01632">
    <property type="entry name" value="UbiC"/>
    <property type="match status" value="1"/>
</dbReference>
<keyword evidence="7" id="KW-1185">Reference proteome</keyword>
<comment type="pathway">
    <text evidence="5">Cofactor biosynthesis; ubiquinone biosynthesis.</text>
</comment>
<comment type="similarity">
    <text evidence="5">Belongs to the UbiC family.</text>
</comment>
<evidence type="ECO:0000256" key="4">
    <source>
        <dbReference type="ARBA" id="ARBA00023317"/>
    </source>
</evidence>
<comment type="catalytic activity">
    <reaction evidence="5">
        <text>chorismate = 4-hydroxybenzoate + pyruvate</text>
        <dbReference type="Rhea" id="RHEA:16505"/>
        <dbReference type="ChEBI" id="CHEBI:15361"/>
        <dbReference type="ChEBI" id="CHEBI:17879"/>
        <dbReference type="ChEBI" id="CHEBI:29748"/>
        <dbReference type="EC" id="4.1.3.40"/>
    </reaction>
</comment>
<dbReference type="PANTHER" id="PTHR38683:SF1">
    <property type="entry name" value="CHORISMATE PYRUVATE-LYASE"/>
    <property type="match status" value="1"/>
</dbReference>
<name>A0ABS8BJR1_9NEIS</name>
<feature type="binding site" evidence="5">
    <location>
        <position position="70"/>
    </location>
    <ligand>
        <name>substrate</name>
    </ligand>
</feature>
<evidence type="ECO:0000256" key="1">
    <source>
        <dbReference type="ARBA" id="ARBA00022490"/>
    </source>
</evidence>
<dbReference type="EMBL" id="JAJAWG010000002">
    <property type="protein sequence ID" value="MCB5195811.1"/>
    <property type="molecule type" value="Genomic_DNA"/>
</dbReference>
<keyword evidence="2 5" id="KW-0831">Ubiquinone biosynthesis</keyword>
<reference evidence="6 7" key="1">
    <citation type="submission" date="2021-10" db="EMBL/GenBank/DDBJ databases">
        <authorList>
            <person name="Chen M."/>
        </authorList>
    </citation>
    <scope>NUCLEOTIDE SEQUENCE [LARGE SCALE GENOMIC DNA]</scope>
    <source>
        <strain evidence="6 7">H3-26</strain>
    </source>
</reference>
<protein>
    <recommendedName>
        <fullName evidence="5">Probable chorismate pyruvate-lyase</fullName>
        <shortName evidence="5">CL</shortName>
        <shortName evidence="5">CPL</shortName>
        <ecNumber evidence="5">4.1.3.40</ecNumber>
    </recommendedName>
</protein>
<sequence>MPHTAFWHTPLALAPWSLRPWLSERGSLTQRLIAHFPQLTVRVLQQGFRRPHPDETQILQLPSASHVATREVLLCSQGRPLVFAHSITCRQHLQAGFHLFERSGSRPLGALLFADPCIRRSALAWCKLSPRHPLWQKAQAAVGGQAATLWARRSVFYSGAAQLLVTEVFLSDFLLPSPCEPI</sequence>
<feature type="binding site" evidence="5">
    <location>
        <position position="167"/>
    </location>
    <ligand>
        <name>substrate</name>
    </ligand>
</feature>
<gene>
    <name evidence="5" type="primary">ubiC</name>
    <name evidence="6" type="ORF">LG219_05850</name>
</gene>
<dbReference type="RefSeq" id="WP_226763594.1">
    <property type="nucleotide sequence ID" value="NZ_JAJAWG010000002.1"/>
</dbReference>
<dbReference type="GO" id="GO:0008813">
    <property type="term" value="F:chorismate lyase activity"/>
    <property type="evidence" value="ECO:0007669"/>
    <property type="project" value="UniProtKB-EC"/>
</dbReference>
<comment type="function">
    <text evidence="5">Removes the pyruvyl group from chorismate, with concomitant aromatization of the ring, to provide 4-hydroxybenzoate (4HB) for the ubiquinone pathway.</text>
</comment>
<evidence type="ECO:0000256" key="3">
    <source>
        <dbReference type="ARBA" id="ARBA00023239"/>
    </source>
</evidence>
<keyword evidence="3 5" id="KW-0456">Lyase</keyword>
<feature type="binding site" evidence="5">
    <location>
        <position position="108"/>
    </location>
    <ligand>
        <name>substrate</name>
    </ligand>
</feature>
<organism evidence="6 7">
    <name type="scientific">Deefgea salmonis</name>
    <dbReference type="NCBI Taxonomy" id="2875502"/>
    <lineage>
        <taxon>Bacteria</taxon>
        <taxon>Pseudomonadati</taxon>
        <taxon>Pseudomonadota</taxon>
        <taxon>Betaproteobacteria</taxon>
        <taxon>Neisseriales</taxon>
        <taxon>Chitinibacteraceae</taxon>
        <taxon>Deefgea</taxon>
    </lineage>
</organism>
<dbReference type="Proteomes" id="UP001198034">
    <property type="component" value="Unassembled WGS sequence"/>
</dbReference>
<evidence type="ECO:0000313" key="7">
    <source>
        <dbReference type="Proteomes" id="UP001198034"/>
    </source>
</evidence>
<evidence type="ECO:0000256" key="2">
    <source>
        <dbReference type="ARBA" id="ARBA00022688"/>
    </source>
</evidence>
<comment type="caution">
    <text evidence="6">The sequence shown here is derived from an EMBL/GenBank/DDBJ whole genome shotgun (WGS) entry which is preliminary data.</text>
</comment>
<dbReference type="InterPro" id="IPR007440">
    <property type="entry name" value="Chorismate--pyruvate_lyase"/>
</dbReference>
<dbReference type="InterPro" id="IPR028978">
    <property type="entry name" value="Chorismate_lyase_/UTRA_dom_sf"/>
</dbReference>
<dbReference type="SUPFAM" id="SSF64288">
    <property type="entry name" value="Chorismate lyase-like"/>
    <property type="match status" value="1"/>
</dbReference>
<dbReference type="Pfam" id="PF04345">
    <property type="entry name" value="Chor_lyase"/>
    <property type="match status" value="1"/>
</dbReference>
<comment type="caution">
    <text evidence="5">Lacks conserved residue(s) required for the propagation of feature annotation.</text>
</comment>
<keyword evidence="1 5" id="KW-0963">Cytoplasm</keyword>
<dbReference type="Gene3D" id="3.40.1410.10">
    <property type="entry name" value="Chorismate lyase-like"/>
    <property type="match status" value="1"/>
</dbReference>
<keyword evidence="4 5" id="KW-0670">Pyruvate</keyword>
<dbReference type="PANTHER" id="PTHR38683">
    <property type="entry name" value="CHORISMATE PYRUVATE-LYASE"/>
    <property type="match status" value="1"/>
</dbReference>
<proteinExistence type="inferred from homology"/>
<dbReference type="EC" id="4.1.3.40" evidence="5"/>
<evidence type="ECO:0000256" key="5">
    <source>
        <dbReference type="HAMAP-Rule" id="MF_01632"/>
    </source>
</evidence>
<evidence type="ECO:0000313" key="6">
    <source>
        <dbReference type="EMBL" id="MCB5195811.1"/>
    </source>
</evidence>
<accession>A0ABS8BJR1</accession>
<comment type="subcellular location">
    <subcellularLocation>
        <location evidence="5">Cytoplasm</location>
    </subcellularLocation>
</comment>